<evidence type="ECO:0008006" key="4">
    <source>
        <dbReference type="Google" id="ProtNLM"/>
    </source>
</evidence>
<sequence>MTARSLLGALTAAVLVAGCGASGDEPPAGPPTNGAATSSAAGGPEPQTPASGDSSPFNLSVLGPEWKVPAKPFEPAPPRPSDCAELDRLTADFRAWATTQRQYRVEGLSILEVNAKAPDAGRAAAFLDRQSKFMLGCSTVRYPTGGFTRIQPASSRMNQTGYDVQDGSSAEQDKTFTIKGPWIIEVTVLEAAKAPPQLMVDIASTLLEQSRA</sequence>
<reference evidence="3" key="1">
    <citation type="submission" date="2020-02" db="EMBL/GenBank/DDBJ databases">
        <authorList>
            <person name="Meier V. D."/>
        </authorList>
    </citation>
    <scope>NUCLEOTIDE SEQUENCE</scope>
    <source>
        <strain evidence="3">AVDCRST_MAG76</strain>
    </source>
</reference>
<name>A0A6J4H2Q9_9ACTN</name>
<protein>
    <recommendedName>
        <fullName evidence="4">PknH-like extracellular domain-containing protein</fullName>
    </recommendedName>
</protein>
<keyword evidence="2" id="KW-0732">Signal</keyword>
<feature type="region of interest" description="Disordered" evidence="1">
    <location>
        <begin position="19"/>
        <end position="63"/>
    </location>
</feature>
<gene>
    <name evidence="3" type="ORF">AVDCRST_MAG76-143</name>
</gene>
<dbReference type="PROSITE" id="PS51257">
    <property type="entry name" value="PROKAR_LIPOPROTEIN"/>
    <property type="match status" value="1"/>
</dbReference>
<feature type="compositionally biased region" description="Low complexity" evidence="1">
    <location>
        <begin position="31"/>
        <end position="44"/>
    </location>
</feature>
<evidence type="ECO:0000313" key="3">
    <source>
        <dbReference type="EMBL" id="CAA9211274.1"/>
    </source>
</evidence>
<evidence type="ECO:0000256" key="1">
    <source>
        <dbReference type="SAM" id="MobiDB-lite"/>
    </source>
</evidence>
<feature type="signal peptide" evidence="2">
    <location>
        <begin position="1"/>
        <end position="23"/>
    </location>
</feature>
<proteinExistence type="predicted"/>
<evidence type="ECO:0000256" key="2">
    <source>
        <dbReference type="SAM" id="SignalP"/>
    </source>
</evidence>
<organism evidence="3">
    <name type="scientific">uncultured Acidimicrobiales bacterium</name>
    <dbReference type="NCBI Taxonomy" id="310071"/>
    <lineage>
        <taxon>Bacteria</taxon>
        <taxon>Bacillati</taxon>
        <taxon>Actinomycetota</taxon>
        <taxon>Acidimicrobiia</taxon>
        <taxon>Acidimicrobiales</taxon>
        <taxon>environmental samples</taxon>
    </lineage>
</organism>
<feature type="chain" id="PRO_5026749723" description="PknH-like extracellular domain-containing protein" evidence="2">
    <location>
        <begin position="24"/>
        <end position="212"/>
    </location>
</feature>
<feature type="compositionally biased region" description="Polar residues" evidence="1">
    <location>
        <begin position="48"/>
        <end position="58"/>
    </location>
</feature>
<dbReference type="AlphaFoldDB" id="A0A6J4H2Q9"/>
<dbReference type="EMBL" id="CADCSZ010000009">
    <property type="protein sequence ID" value="CAA9211274.1"/>
    <property type="molecule type" value="Genomic_DNA"/>
</dbReference>
<accession>A0A6J4H2Q9</accession>